<protein>
    <recommendedName>
        <fullName evidence="12">ATP synthase subunit b'</fullName>
    </recommendedName>
    <alternativeName>
        <fullName evidence="12">ATP synthase F(0) sector subunit b'</fullName>
    </alternativeName>
    <alternativeName>
        <fullName evidence="12">ATPase subunit II</fullName>
    </alternativeName>
    <alternativeName>
        <fullName evidence="12">F-type ATPase subunit b'</fullName>
        <shortName evidence="12">F-ATPase subunit b'</shortName>
    </alternativeName>
</protein>
<dbReference type="HAMAP" id="MF_01399">
    <property type="entry name" value="ATP_synth_bprime"/>
    <property type="match status" value="1"/>
</dbReference>
<dbReference type="InterPro" id="IPR034679">
    <property type="entry name" value="ATP_synth_b"/>
</dbReference>
<evidence type="ECO:0000256" key="7">
    <source>
        <dbReference type="ARBA" id="ARBA00023065"/>
    </source>
</evidence>
<comment type="similarity">
    <text evidence="1 12 13">Belongs to the ATPase B chain family.</text>
</comment>
<dbReference type="Pfam" id="PF00430">
    <property type="entry name" value="ATP-synt_B"/>
    <property type="match status" value="1"/>
</dbReference>
<keyword evidence="2 12" id="KW-0813">Transport</keyword>
<feature type="transmembrane region" description="Helical" evidence="12">
    <location>
        <begin position="24"/>
        <end position="45"/>
    </location>
</feature>
<comment type="caution">
    <text evidence="15">The sequence shown here is derived from an EMBL/GenBank/DDBJ whole genome shotgun (WGS) entry which is preliminary data.</text>
</comment>
<evidence type="ECO:0000256" key="1">
    <source>
        <dbReference type="ARBA" id="ARBA00005513"/>
    </source>
</evidence>
<proteinExistence type="inferred from homology"/>
<evidence type="ECO:0000256" key="2">
    <source>
        <dbReference type="ARBA" id="ARBA00022448"/>
    </source>
</evidence>
<keyword evidence="12" id="KW-0793">Thylakoid</keyword>
<evidence type="ECO:0000313" key="15">
    <source>
        <dbReference type="EMBL" id="MBO0348241.1"/>
    </source>
</evidence>
<dbReference type="RefSeq" id="WP_207086797.1">
    <property type="nucleotide sequence ID" value="NZ_JAFLQW010000091.1"/>
</dbReference>
<evidence type="ECO:0000256" key="14">
    <source>
        <dbReference type="SAM" id="MobiDB-lite"/>
    </source>
</evidence>
<dbReference type="InterPro" id="IPR002146">
    <property type="entry name" value="ATP_synth_b/b'su_bac/chlpt"/>
</dbReference>
<keyword evidence="7 12" id="KW-0406">Ion transport</keyword>
<evidence type="ECO:0000256" key="3">
    <source>
        <dbReference type="ARBA" id="ARBA00022547"/>
    </source>
</evidence>
<keyword evidence="9 12" id="KW-0066">ATP synthesis</keyword>
<dbReference type="EMBL" id="JAFLQW010000091">
    <property type="protein sequence ID" value="MBO0348241.1"/>
    <property type="molecule type" value="Genomic_DNA"/>
</dbReference>
<keyword evidence="4 12" id="KW-0812">Transmembrane</keyword>
<dbReference type="CDD" id="cd06503">
    <property type="entry name" value="ATP-synt_Fo_b"/>
    <property type="match status" value="1"/>
</dbReference>
<evidence type="ECO:0000256" key="4">
    <source>
        <dbReference type="ARBA" id="ARBA00022692"/>
    </source>
</evidence>
<evidence type="ECO:0000256" key="13">
    <source>
        <dbReference type="RuleBase" id="RU003848"/>
    </source>
</evidence>
<keyword evidence="8 12" id="KW-0472">Membrane</keyword>
<evidence type="ECO:0000256" key="11">
    <source>
        <dbReference type="ARBA" id="ARBA00037847"/>
    </source>
</evidence>
<dbReference type="InterPro" id="IPR050059">
    <property type="entry name" value="ATP_synthase_B_chain"/>
</dbReference>
<name>A0ABS3FMB5_9CYAN</name>
<comment type="function">
    <text evidence="12">Component of the F(0) channel, it forms part of the peripheral stalk, linking F(1) to F(0). The b'-subunit is a diverged and duplicated form of b found in plants and photosynthetic bacteria.</text>
</comment>
<keyword evidence="5 12" id="KW-0375">Hydrogen ion transport</keyword>
<dbReference type="SUPFAM" id="SSF81573">
    <property type="entry name" value="F1F0 ATP synthase subunit B, membrane domain"/>
    <property type="match status" value="1"/>
</dbReference>
<dbReference type="HAMAP" id="MF_01398">
    <property type="entry name" value="ATP_synth_b_bprime"/>
    <property type="match status" value="1"/>
</dbReference>
<comment type="subunit">
    <text evidence="12">F-type ATPases have 2 components, F(1) - the catalytic core - and F(0) - the membrane proton channel. F(1) has five subunits: alpha(3), beta(3), gamma(1), delta(1), epsilon(1). F(0) has four main subunits: a(1), b(1), b'(1) and c(10-14). The alpha and beta chains form an alternating ring which encloses part of the gamma chain. F(1) is attached to F(0) by a central stalk formed by the gamma and epsilon chains, while a peripheral stalk is formed by the delta, b and b' chains.</text>
</comment>
<gene>
    <name evidence="12" type="primary">atpF2</name>
    <name evidence="12" type="synonym">atpG</name>
    <name evidence="15" type="ORF">J0895_03815</name>
</gene>
<evidence type="ECO:0000256" key="6">
    <source>
        <dbReference type="ARBA" id="ARBA00022989"/>
    </source>
</evidence>
<keyword evidence="6 12" id="KW-1133">Transmembrane helix</keyword>
<evidence type="ECO:0000256" key="9">
    <source>
        <dbReference type="ARBA" id="ARBA00023310"/>
    </source>
</evidence>
<keyword evidence="16" id="KW-1185">Reference proteome</keyword>
<evidence type="ECO:0000256" key="10">
    <source>
        <dbReference type="ARBA" id="ARBA00025198"/>
    </source>
</evidence>
<feature type="compositionally biased region" description="Basic and acidic residues" evidence="14">
    <location>
        <begin position="113"/>
        <end position="132"/>
    </location>
</feature>
<sequence>MIQWTILLAAETAVKEGGLFDFDATLPIMALQFIILAVVLNAIFYKPLGKAIDDRTEYVRSSQQSAKERLSKAETLAKQYEQELAQSRKKAQEIIAHAQAEAQKIAADQIAEAQRESQAQREQAQREIEQQKQEAMSSLEQQVDALSRQILEKLVGTNLVKS</sequence>
<feature type="region of interest" description="Disordered" evidence="14">
    <location>
        <begin position="107"/>
        <end position="139"/>
    </location>
</feature>
<dbReference type="InterPro" id="IPR028987">
    <property type="entry name" value="ATP_synth_B-like_membr_sf"/>
</dbReference>
<accession>A0ABS3FMB5</accession>
<keyword evidence="3 12" id="KW-0138">CF(0)</keyword>
<evidence type="ECO:0000256" key="12">
    <source>
        <dbReference type="HAMAP-Rule" id="MF_01399"/>
    </source>
</evidence>
<reference evidence="15 16" key="1">
    <citation type="submission" date="2021-03" db="EMBL/GenBank/DDBJ databases">
        <title>Metabolic Capacity of the Antarctic Cyanobacterium Phormidium pseudopriestleyi that Sustains Oxygenic Photosynthesis in the Presence of Hydrogen Sulfide.</title>
        <authorList>
            <person name="Lumian J.E."/>
            <person name="Jungblut A.D."/>
            <person name="Dillon M.L."/>
            <person name="Hawes I."/>
            <person name="Doran P.T."/>
            <person name="Mackey T.J."/>
            <person name="Dick G.J."/>
            <person name="Grettenberger C.L."/>
            <person name="Sumner D.Y."/>
        </authorList>
    </citation>
    <scope>NUCLEOTIDE SEQUENCE [LARGE SCALE GENOMIC DNA]</scope>
    <source>
        <strain evidence="15 16">FRX01</strain>
    </source>
</reference>
<organism evidence="15 16">
    <name type="scientific">Phormidium pseudopriestleyi FRX01</name>
    <dbReference type="NCBI Taxonomy" id="1759528"/>
    <lineage>
        <taxon>Bacteria</taxon>
        <taxon>Bacillati</taxon>
        <taxon>Cyanobacteriota</taxon>
        <taxon>Cyanophyceae</taxon>
        <taxon>Oscillatoriophycideae</taxon>
        <taxon>Oscillatoriales</taxon>
        <taxon>Oscillatoriaceae</taxon>
        <taxon>Phormidium</taxon>
    </lineage>
</organism>
<dbReference type="Proteomes" id="UP000664844">
    <property type="component" value="Unassembled WGS sequence"/>
</dbReference>
<dbReference type="PANTHER" id="PTHR33445:SF2">
    <property type="entry name" value="ATP SYNTHASE SUBUNIT B', CHLOROPLASTIC"/>
    <property type="match status" value="1"/>
</dbReference>
<dbReference type="NCBIfam" id="NF005607">
    <property type="entry name" value="PRK07353.1"/>
    <property type="match status" value="1"/>
</dbReference>
<evidence type="ECO:0000313" key="16">
    <source>
        <dbReference type="Proteomes" id="UP000664844"/>
    </source>
</evidence>
<evidence type="ECO:0000256" key="5">
    <source>
        <dbReference type="ARBA" id="ARBA00022781"/>
    </source>
</evidence>
<dbReference type="PANTHER" id="PTHR33445">
    <property type="entry name" value="ATP SYNTHASE SUBUNIT B', CHLOROPLASTIC"/>
    <property type="match status" value="1"/>
</dbReference>
<evidence type="ECO:0000256" key="8">
    <source>
        <dbReference type="ARBA" id="ARBA00023136"/>
    </source>
</evidence>
<comment type="subcellular location">
    <subcellularLocation>
        <location evidence="12">Cellular thylakoid membrane</location>
        <topology evidence="12">Single-pass membrane protein</topology>
    </subcellularLocation>
    <subcellularLocation>
        <location evidence="11">Endomembrane system</location>
        <topology evidence="11">Single-pass membrane protein</topology>
    </subcellularLocation>
</comment>
<comment type="function">
    <text evidence="10 12">F(1)F(0) ATP synthase produces ATP from ADP in the presence of a proton or sodium gradient. F-type ATPases consist of two structural domains, F(1) containing the extramembraneous catalytic core and F(0) containing the membrane proton channel, linked together by a central stalk and a peripheral stalk. During catalysis, ATP synthesis in the catalytic domain of F(1) is coupled via a rotary mechanism of the central stalk subunits to proton translocation.</text>
</comment>